<protein>
    <recommendedName>
        <fullName evidence="11">Membrane insertase YidC/Oxa/ALB C-terminal domain-containing protein</fullName>
    </recommendedName>
</protein>
<organism evidence="12 13">
    <name type="scientific">Mycoplasmopsis pullorum</name>
    <dbReference type="NCBI Taxonomy" id="48003"/>
    <lineage>
        <taxon>Bacteria</taxon>
        <taxon>Bacillati</taxon>
        <taxon>Mycoplasmatota</taxon>
        <taxon>Mycoplasmoidales</taxon>
        <taxon>Metamycoplasmataceae</taxon>
        <taxon>Mycoplasmopsis</taxon>
    </lineage>
</organism>
<dbReference type="GO" id="GO:0005886">
    <property type="term" value="C:plasma membrane"/>
    <property type="evidence" value="ECO:0007669"/>
    <property type="project" value="UniProtKB-SubCell"/>
</dbReference>
<evidence type="ECO:0000256" key="2">
    <source>
        <dbReference type="ARBA" id="ARBA00022448"/>
    </source>
</evidence>
<feature type="domain" description="Membrane insertase YidC/Oxa/ALB C-terminal" evidence="11">
    <location>
        <begin position="445"/>
        <end position="648"/>
    </location>
</feature>
<dbReference type="NCBIfam" id="NF002567">
    <property type="entry name" value="PRK02201.1-2"/>
    <property type="match status" value="1"/>
</dbReference>
<feature type="transmembrane region" description="Helical" evidence="10">
    <location>
        <begin position="616"/>
        <end position="642"/>
    </location>
</feature>
<comment type="subcellular location">
    <subcellularLocation>
        <location evidence="1">Cell membrane</location>
        <topology evidence="1">Multi-pass membrane protein</topology>
    </subcellularLocation>
    <subcellularLocation>
        <location evidence="9">Membrane</location>
        <topology evidence="9">Multi-pass membrane protein</topology>
    </subcellularLocation>
</comment>
<feature type="transmembrane region" description="Helical" evidence="10">
    <location>
        <begin position="564"/>
        <end position="587"/>
    </location>
</feature>
<dbReference type="KEGG" id="mpul:BLA55_01600"/>
<dbReference type="PANTHER" id="PTHR12428:SF65">
    <property type="entry name" value="CYTOCHROME C OXIDASE ASSEMBLY PROTEIN COX18, MITOCHONDRIAL"/>
    <property type="match status" value="1"/>
</dbReference>
<dbReference type="InterPro" id="IPR047196">
    <property type="entry name" value="YidC_ALB_C"/>
</dbReference>
<keyword evidence="4 9" id="KW-0812">Transmembrane</keyword>
<dbReference type="Pfam" id="PF02096">
    <property type="entry name" value="60KD_IMP"/>
    <property type="match status" value="1"/>
</dbReference>
<accession>A0A1L4FRZ3</accession>
<dbReference type="GO" id="GO:0051205">
    <property type="term" value="P:protein insertion into membrane"/>
    <property type="evidence" value="ECO:0007669"/>
    <property type="project" value="TreeGrafter"/>
</dbReference>
<feature type="transmembrane region" description="Helical" evidence="10">
    <location>
        <begin position="438"/>
        <end position="461"/>
    </location>
</feature>
<evidence type="ECO:0000256" key="7">
    <source>
        <dbReference type="ARBA" id="ARBA00023136"/>
    </source>
</evidence>
<keyword evidence="3" id="KW-1003">Cell membrane</keyword>
<keyword evidence="13" id="KW-1185">Reference proteome</keyword>
<evidence type="ECO:0000256" key="10">
    <source>
        <dbReference type="SAM" id="Phobius"/>
    </source>
</evidence>
<comment type="similarity">
    <text evidence="9">Belongs to the OXA1/ALB3/YidC family.</text>
</comment>
<dbReference type="GO" id="GO:0015031">
    <property type="term" value="P:protein transport"/>
    <property type="evidence" value="ECO:0007669"/>
    <property type="project" value="UniProtKB-KW"/>
</dbReference>
<evidence type="ECO:0000256" key="3">
    <source>
        <dbReference type="ARBA" id="ARBA00022475"/>
    </source>
</evidence>
<dbReference type="InterPro" id="IPR001708">
    <property type="entry name" value="YidC/ALB3/OXA1/COX18"/>
</dbReference>
<keyword evidence="7 10" id="KW-0472">Membrane</keyword>
<dbReference type="GO" id="GO:0032977">
    <property type="term" value="F:membrane insertase activity"/>
    <property type="evidence" value="ECO:0007669"/>
    <property type="project" value="InterPro"/>
</dbReference>
<proteinExistence type="inferred from homology"/>
<evidence type="ECO:0000313" key="12">
    <source>
        <dbReference type="EMBL" id="APJ38364.1"/>
    </source>
</evidence>
<dbReference type="AlphaFoldDB" id="A0A1L4FRZ3"/>
<evidence type="ECO:0000256" key="9">
    <source>
        <dbReference type="RuleBase" id="RU003945"/>
    </source>
</evidence>
<dbReference type="Proteomes" id="UP000184322">
    <property type="component" value="Chromosome"/>
</dbReference>
<keyword evidence="6 10" id="KW-1133">Transmembrane helix</keyword>
<keyword evidence="2" id="KW-0813">Transport</keyword>
<sequence length="665" mass="76158">MKQNKNNRSQKFDYFTRGNDPKEVRKDRLKNFWKYTKIVIYVLVAALTLTGCVQNFTLKSSSQTGSGVELYRNSDKIAPKISAFDTKEQSQTIYNQKDNTNSTLKLPTFSINNDKNYYESKADIIAKLKAQTEANNGTYGEYGGYSSSVAIYNADKANLSNGDAQYIYSLNDKYLFKTQNSTEYSSIFSEDEMKEFYVIAPVASFKEGSKNQVEKVLDWQPTKLAEGVDEKAKFKKYVYSNNANENYFALGHIGKELSINPQTKAGGYDILSADAKKQADANIKYARDVLNLLYVNSIAKWNVNEYFEGKDISTFIKENMYDKFVNGEEVSLNTNQIALIELYNKTIFSYLNLLNINVISGGDFNQVFNKDTSTFTDESKRMVEYSAISYTLQLRNDTAQKPVTSWAKAWELGPYFGLLVYPINYITQSFRQSFSSDLSGWASIISIILAVIIVRSIGLALSFRGIVSQSIQEELRTKKAAIEAKYKGFEDNKQMKMRKQAEISALYKKHNIKPLDSFASMIVSMPIFFAMWRVIQGMPEIKTTVWLGINFGSTSYQKLLGGEWQYLFIIITAVAIQFVSQFLPRYLNKRRSNERMTLAESEALKKSEKTQRMMSILFLFLTVIFSAGVQVYWVFGGIYTIIQTISIHELKKTKWWRTKYSRKFS</sequence>
<dbReference type="OrthoDB" id="394558at2"/>
<dbReference type="EMBL" id="CP017813">
    <property type="protein sequence ID" value="APJ38364.1"/>
    <property type="molecule type" value="Genomic_DNA"/>
</dbReference>
<dbReference type="InterPro" id="IPR028055">
    <property type="entry name" value="YidC/Oxa/ALB_C"/>
</dbReference>
<dbReference type="CDD" id="cd20070">
    <property type="entry name" value="5TM_YidC_Alb3"/>
    <property type="match status" value="1"/>
</dbReference>
<keyword evidence="8" id="KW-0143">Chaperone</keyword>
<feature type="transmembrane region" description="Helical" evidence="10">
    <location>
        <begin position="518"/>
        <end position="535"/>
    </location>
</feature>
<evidence type="ECO:0000256" key="8">
    <source>
        <dbReference type="ARBA" id="ARBA00023186"/>
    </source>
</evidence>
<evidence type="ECO:0000256" key="4">
    <source>
        <dbReference type="ARBA" id="ARBA00022692"/>
    </source>
</evidence>
<evidence type="ECO:0000256" key="6">
    <source>
        <dbReference type="ARBA" id="ARBA00022989"/>
    </source>
</evidence>
<name>A0A1L4FRZ3_9BACT</name>
<evidence type="ECO:0000259" key="11">
    <source>
        <dbReference type="Pfam" id="PF02096"/>
    </source>
</evidence>
<gene>
    <name evidence="12" type="ORF">BLA55_01600</name>
</gene>
<evidence type="ECO:0000256" key="5">
    <source>
        <dbReference type="ARBA" id="ARBA00022927"/>
    </source>
</evidence>
<evidence type="ECO:0000313" key="13">
    <source>
        <dbReference type="Proteomes" id="UP000184322"/>
    </source>
</evidence>
<dbReference type="NCBIfam" id="TIGR03592">
    <property type="entry name" value="yidC_oxa1_cterm"/>
    <property type="match status" value="1"/>
</dbReference>
<dbReference type="RefSeq" id="WP_073372367.1">
    <property type="nucleotide sequence ID" value="NZ_CP017813.1"/>
</dbReference>
<dbReference type="STRING" id="48003.BLA55_01600"/>
<dbReference type="PANTHER" id="PTHR12428">
    <property type="entry name" value="OXA1"/>
    <property type="match status" value="1"/>
</dbReference>
<evidence type="ECO:0000256" key="1">
    <source>
        <dbReference type="ARBA" id="ARBA00004651"/>
    </source>
</evidence>
<feature type="transmembrane region" description="Helical" evidence="10">
    <location>
        <begin position="38"/>
        <end position="56"/>
    </location>
</feature>
<reference evidence="13" key="1">
    <citation type="submission" date="2016-10" db="EMBL/GenBank/DDBJ databases">
        <authorList>
            <person name="Beylefeld A."/>
            <person name="Abolnik C."/>
        </authorList>
    </citation>
    <scope>NUCLEOTIDE SEQUENCE [LARGE SCALE GENOMIC DNA]</scope>
    <source>
        <strain evidence="13">B359_6</strain>
    </source>
</reference>
<keyword evidence="5" id="KW-0653">Protein transport</keyword>